<dbReference type="EMBL" id="GBXM01065707">
    <property type="protein sequence ID" value="JAH42870.1"/>
    <property type="molecule type" value="Transcribed_RNA"/>
</dbReference>
<protein>
    <submittedName>
        <fullName evidence="1">Uncharacterized protein</fullName>
    </submittedName>
</protein>
<organism evidence="1">
    <name type="scientific">Anguilla anguilla</name>
    <name type="common">European freshwater eel</name>
    <name type="synonym">Muraena anguilla</name>
    <dbReference type="NCBI Taxonomy" id="7936"/>
    <lineage>
        <taxon>Eukaryota</taxon>
        <taxon>Metazoa</taxon>
        <taxon>Chordata</taxon>
        <taxon>Craniata</taxon>
        <taxon>Vertebrata</taxon>
        <taxon>Euteleostomi</taxon>
        <taxon>Actinopterygii</taxon>
        <taxon>Neopterygii</taxon>
        <taxon>Teleostei</taxon>
        <taxon>Anguilliformes</taxon>
        <taxon>Anguillidae</taxon>
        <taxon>Anguilla</taxon>
    </lineage>
</organism>
<proteinExistence type="predicted"/>
<dbReference type="AlphaFoldDB" id="A0A0E9SQD3"/>
<reference evidence="1" key="2">
    <citation type="journal article" date="2015" name="Fish Shellfish Immunol.">
        <title>Early steps in the European eel (Anguilla anguilla)-Vibrio vulnificus interaction in the gills: Role of the RtxA13 toxin.</title>
        <authorList>
            <person name="Callol A."/>
            <person name="Pajuelo D."/>
            <person name="Ebbesson L."/>
            <person name="Teles M."/>
            <person name="MacKenzie S."/>
            <person name="Amaro C."/>
        </authorList>
    </citation>
    <scope>NUCLEOTIDE SEQUENCE</scope>
</reference>
<reference evidence="1" key="1">
    <citation type="submission" date="2014-11" db="EMBL/GenBank/DDBJ databases">
        <authorList>
            <person name="Amaro Gonzalez C."/>
        </authorList>
    </citation>
    <scope>NUCLEOTIDE SEQUENCE</scope>
</reference>
<name>A0A0E9SQD3_ANGAN</name>
<evidence type="ECO:0000313" key="1">
    <source>
        <dbReference type="EMBL" id="JAH42870.1"/>
    </source>
</evidence>
<accession>A0A0E9SQD3</accession>
<sequence>MPQPPTHLPVKITDTFNNIKMQQPYSAVMCMEVNLRKQVFCVG</sequence>